<evidence type="ECO:0000313" key="2">
    <source>
        <dbReference type="EMBL" id="MBB5963540.1"/>
    </source>
</evidence>
<protein>
    <submittedName>
        <fullName evidence="2">Uncharacterized protein YbjT (DUF2867 family)</fullName>
    </submittedName>
</protein>
<sequence length="208" mass="21182">MRVALLGATGATGALLLPILERDHEVTVLARRPDRVAASSPDTRLHRGDATDPAAVRGAVSGAEAVITLVAAPGRGAPGTVRSQATGVLLSAAREAAPGAHLVLVSALGGTASAGQLSWFGRMVYAAAVGRERLAEVDRQERLVAGAALPATLVRPPKLDDGPATGALEVTGRVRASQSLHRADLAGFLADVIHRRPSGPRAATVVSK</sequence>
<accession>A0A841D1D3</accession>
<feature type="domain" description="NAD(P)-binding" evidence="1">
    <location>
        <begin position="7"/>
        <end position="194"/>
    </location>
</feature>
<name>A0A841D1D3_PLAVE</name>
<dbReference type="PANTHER" id="PTHR43355:SF2">
    <property type="entry name" value="FLAVIN REDUCTASE (NADPH)"/>
    <property type="match status" value="1"/>
</dbReference>
<keyword evidence="3" id="KW-1185">Reference proteome</keyword>
<dbReference type="InterPro" id="IPR036291">
    <property type="entry name" value="NAD(P)-bd_dom_sf"/>
</dbReference>
<dbReference type="SUPFAM" id="SSF51735">
    <property type="entry name" value="NAD(P)-binding Rossmann-fold domains"/>
    <property type="match status" value="1"/>
</dbReference>
<gene>
    <name evidence="2" type="ORF">FHS22_002820</name>
</gene>
<dbReference type="GO" id="GO:0016646">
    <property type="term" value="F:oxidoreductase activity, acting on the CH-NH group of donors, NAD or NADP as acceptor"/>
    <property type="evidence" value="ECO:0007669"/>
    <property type="project" value="TreeGrafter"/>
</dbReference>
<evidence type="ECO:0000259" key="1">
    <source>
        <dbReference type="Pfam" id="PF13460"/>
    </source>
</evidence>
<evidence type="ECO:0000313" key="3">
    <source>
        <dbReference type="Proteomes" id="UP000562352"/>
    </source>
</evidence>
<dbReference type="PANTHER" id="PTHR43355">
    <property type="entry name" value="FLAVIN REDUCTASE (NADPH)"/>
    <property type="match status" value="1"/>
</dbReference>
<organism evidence="2 3">
    <name type="scientific">Planomonospora venezuelensis</name>
    <dbReference type="NCBI Taxonomy" id="1999"/>
    <lineage>
        <taxon>Bacteria</taxon>
        <taxon>Bacillati</taxon>
        <taxon>Actinomycetota</taxon>
        <taxon>Actinomycetes</taxon>
        <taxon>Streptosporangiales</taxon>
        <taxon>Streptosporangiaceae</taxon>
        <taxon>Planomonospora</taxon>
    </lineage>
</organism>
<dbReference type="Gene3D" id="3.40.50.720">
    <property type="entry name" value="NAD(P)-binding Rossmann-like Domain"/>
    <property type="match status" value="1"/>
</dbReference>
<dbReference type="Pfam" id="PF13460">
    <property type="entry name" value="NAD_binding_10"/>
    <property type="match status" value="1"/>
</dbReference>
<dbReference type="AlphaFoldDB" id="A0A841D1D3"/>
<dbReference type="RefSeq" id="WP_184941760.1">
    <property type="nucleotide sequence ID" value="NZ_BAAAWZ010000001.1"/>
</dbReference>
<proteinExistence type="predicted"/>
<dbReference type="InterPro" id="IPR051606">
    <property type="entry name" value="Polyketide_Oxido-like"/>
</dbReference>
<reference evidence="2 3" key="1">
    <citation type="submission" date="2020-08" db="EMBL/GenBank/DDBJ databases">
        <title>Genomic Encyclopedia of Type Strains, Phase III (KMG-III): the genomes of soil and plant-associated and newly described type strains.</title>
        <authorList>
            <person name="Whitman W."/>
        </authorList>
    </citation>
    <scope>NUCLEOTIDE SEQUENCE [LARGE SCALE GENOMIC DNA]</scope>
    <source>
        <strain evidence="2 3">CECT 3303</strain>
    </source>
</reference>
<dbReference type="InterPro" id="IPR016040">
    <property type="entry name" value="NAD(P)-bd_dom"/>
</dbReference>
<dbReference type="EMBL" id="JACHJJ010000008">
    <property type="protein sequence ID" value="MBB5963540.1"/>
    <property type="molecule type" value="Genomic_DNA"/>
</dbReference>
<dbReference type="Proteomes" id="UP000562352">
    <property type="component" value="Unassembled WGS sequence"/>
</dbReference>
<comment type="caution">
    <text evidence="2">The sequence shown here is derived from an EMBL/GenBank/DDBJ whole genome shotgun (WGS) entry which is preliminary data.</text>
</comment>